<evidence type="ECO:0000313" key="3">
    <source>
        <dbReference type="Proteomes" id="UP000487649"/>
    </source>
</evidence>
<organism evidence="2 3">
    <name type="scientific">Turicibacter sanguinis</name>
    <dbReference type="NCBI Taxonomy" id="154288"/>
    <lineage>
        <taxon>Bacteria</taxon>
        <taxon>Bacillati</taxon>
        <taxon>Bacillota</taxon>
        <taxon>Erysipelotrichia</taxon>
        <taxon>Erysipelotrichales</taxon>
        <taxon>Turicibacteraceae</taxon>
        <taxon>Turicibacter</taxon>
    </lineage>
</organism>
<feature type="transmembrane region" description="Helical" evidence="1">
    <location>
        <begin position="68"/>
        <end position="86"/>
    </location>
</feature>
<proteinExistence type="predicted"/>
<dbReference type="RefSeq" id="WP_006784737.1">
    <property type="nucleotide sequence ID" value="NZ_JBKXON010000001.1"/>
</dbReference>
<evidence type="ECO:0000256" key="1">
    <source>
        <dbReference type="SAM" id="Phobius"/>
    </source>
</evidence>
<reference evidence="2 3" key="1">
    <citation type="journal article" date="2019" name="Nat. Med.">
        <title>A library of human gut bacterial isolates paired with longitudinal multiomics data enables mechanistic microbiome research.</title>
        <authorList>
            <person name="Poyet M."/>
            <person name="Groussin M."/>
            <person name="Gibbons S.M."/>
            <person name="Avila-Pacheco J."/>
            <person name="Jiang X."/>
            <person name="Kearney S.M."/>
            <person name="Perrotta A.R."/>
            <person name="Berdy B."/>
            <person name="Zhao S."/>
            <person name="Lieberman T.D."/>
            <person name="Swanson P.K."/>
            <person name="Smith M."/>
            <person name="Roesemann S."/>
            <person name="Alexander J.E."/>
            <person name="Rich S.A."/>
            <person name="Livny J."/>
            <person name="Vlamakis H."/>
            <person name="Clish C."/>
            <person name="Bullock K."/>
            <person name="Deik A."/>
            <person name="Scott J."/>
            <person name="Pierce K.A."/>
            <person name="Xavier R.J."/>
            <person name="Alm E.J."/>
        </authorList>
    </citation>
    <scope>NUCLEOTIDE SEQUENCE [LARGE SCALE GENOMIC DNA]</scope>
    <source>
        <strain evidence="2 3">BIOML-A198</strain>
    </source>
</reference>
<keyword evidence="1" id="KW-0472">Membrane</keyword>
<accession>A0A9X4XH65</accession>
<keyword evidence="1" id="KW-0812">Transmembrane</keyword>
<feature type="transmembrane region" description="Helical" evidence="1">
    <location>
        <begin position="42"/>
        <end position="62"/>
    </location>
</feature>
<gene>
    <name evidence="2" type="ORF">GMA92_06955</name>
</gene>
<evidence type="ECO:0000313" key="2">
    <source>
        <dbReference type="EMBL" id="MTK21157.1"/>
    </source>
</evidence>
<name>A0A9X4XH65_9FIRM</name>
<comment type="caution">
    <text evidence="2">The sequence shown here is derived from an EMBL/GenBank/DDBJ whole genome shotgun (WGS) entry which is preliminary data.</text>
</comment>
<keyword evidence="1" id="KW-1133">Transmembrane helix</keyword>
<dbReference type="AlphaFoldDB" id="A0A9X4XH65"/>
<sequence length="94" mass="10890">MMDVLKDEQLEAQGLITEIDTLKIIRVANELKLQRQRKRLKILMMIAGVFCVLAQMLIFKFIGFNREFIMLGGIYVLFASLILLIVRYREGGNI</sequence>
<dbReference type="EMBL" id="WMQE01000012">
    <property type="protein sequence ID" value="MTK21157.1"/>
    <property type="molecule type" value="Genomic_DNA"/>
</dbReference>
<dbReference type="Proteomes" id="UP000487649">
    <property type="component" value="Unassembled WGS sequence"/>
</dbReference>
<protein>
    <submittedName>
        <fullName evidence="2">Uncharacterized protein</fullName>
    </submittedName>
</protein>